<dbReference type="InterPro" id="IPR000979">
    <property type="entry name" value="Phosphodiesterase_MJ0936/Vps29"/>
</dbReference>
<evidence type="ECO:0000313" key="4">
    <source>
        <dbReference type="EMBL" id="NJB68627.1"/>
    </source>
</evidence>
<dbReference type="PANTHER" id="PTHR11124">
    <property type="entry name" value="VACUOLAR SORTING PROTEIN VPS29"/>
    <property type="match status" value="1"/>
</dbReference>
<reference evidence="4 5" key="1">
    <citation type="submission" date="2020-03" db="EMBL/GenBank/DDBJ databases">
        <title>Genomic Encyclopedia of Type Strains, Phase IV (KMG-IV): sequencing the most valuable type-strain genomes for metagenomic binning, comparative biology and taxonomic classification.</title>
        <authorList>
            <person name="Goeker M."/>
        </authorList>
    </citation>
    <scope>NUCLEOTIDE SEQUENCE [LARGE SCALE GENOMIC DNA]</scope>
    <source>
        <strain evidence="4 5">DSM 24233</strain>
    </source>
</reference>
<evidence type="ECO:0000259" key="3">
    <source>
        <dbReference type="Pfam" id="PF12850"/>
    </source>
</evidence>
<evidence type="ECO:0000256" key="1">
    <source>
        <dbReference type="ARBA" id="ARBA00008950"/>
    </source>
</evidence>
<dbReference type="AlphaFoldDB" id="A0A846QN62"/>
<feature type="domain" description="Calcineurin-like phosphoesterase" evidence="3">
    <location>
        <begin position="1"/>
        <end position="151"/>
    </location>
</feature>
<keyword evidence="5" id="KW-1185">Reference proteome</keyword>
<keyword evidence="2" id="KW-0479">Metal-binding</keyword>
<dbReference type="Gene3D" id="3.60.21.10">
    <property type="match status" value="1"/>
</dbReference>
<dbReference type="Proteomes" id="UP000580856">
    <property type="component" value="Unassembled WGS sequence"/>
</dbReference>
<organism evidence="4 5">
    <name type="scientific">Desulfobaculum xiamenense</name>
    <dbReference type="NCBI Taxonomy" id="995050"/>
    <lineage>
        <taxon>Bacteria</taxon>
        <taxon>Pseudomonadati</taxon>
        <taxon>Thermodesulfobacteriota</taxon>
        <taxon>Desulfovibrionia</taxon>
        <taxon>Desulfovibrionales</taxon>
        <taxon>Desulfovibrionaceae</taxon>
        <taxon>Desulfobaculum</taxon>
    </lineage>
</organism>
<dbReference type="GO" id="GO:0046872">
    <property type="term" value="F:metal ion binding"/>
    <property type="evidence" value="ECO:0007669"/>
    <property type="project" value="UniProtKB-KW"/>
</dbReference>
<gene>
    <name evidence="4" type="ORF">GGQ74_002300</name>
</gene>
<dbReference type="NCBIfam" id="TIGR00040">
    <property type="entry name" value="yfcE"/>
    <property type="match status" value="1"/>
</dbReference>
<protein>
    <recommendedName>
        <fullName evidence="2">Phosphoesterase</fullName>
        <ecNumber evidence="2">3.1.4.-</ecNumber>
    </recommendedName>
</protein>
<accession>A0A846QN62</accession>
<proteinExistence type="inferred from homology"/>
<comment type="cofactor">
    <cofactor evidence="2">
        <name>a divalent metal cation</name>
        <dbReference type="ChEBI" id="CHEBI:60240"/>
    </cofactor>
</comment>
<evidence type="ECO:0000313" key="5">
    <source>
        <dbReference type="Proteomes" id="UP000580856"/>
    </source>
</evidence>
<dbReference type="EC" id="3.1.4.-" evidence="2"/>
<evidence type="ECO:0000256" key="2">
    <source>
        <dbReference type="RuleBase" id="RU362039"/>
    </source>
</evidence>
<dbReference type="InterPro" id="IPR024654">
    <property type="entry name" value="Calcineurin-like_PHP_lpxH"/>
</dbReference>
<comment type="caution">
    <text evidence="4">The sequence shown here is derived from an EMBL/GenBank/DDBJ whole genome shotgun (WGS) entry which is preliminary data.</text>
</comment>
<dbReference type="GO" id="GO:0016787">
    <property type="term" value="F:hydrolase activity"/>
    <property type="evidence" value="ECO:0007669"/>
    <property type="project" value="UniProtKB-UniRule"/>
</dbReference>
<dbReference type="SUPFAM" id="SSF56300">
    <property type="entry name" value="Metallo-dependent phosphatases"/>
    <property type="match status" value="1"/>
</dbReference>
<dbReference type="Pfam" id="PF12850">
    <property type="entry name" value="Metallophos_2"/>
    <property type="match status" value="1"/>
</dbReference>
<dbReference type="RefSeq" id="WP_167941674.1">
    <property type="nucleotide sequence ID" value="NZ_JAATJA010000002.1"/>
</dbReference>
<name>A0A846QN62_9BACT</name>
<dbReference type="InterPro" id="IPR029052">
    <property type="entry name" value="Metallo-depent_PP-like"/>
</dbReference>
<dbReference type="EMBL" id="JAATJA010000002">
    <property type="protein sequence ID" value="NJB68627.1"/>
    <property type="molecule type" value="Genomic_DNA"/>
</dbReference>
<comment type="similarity">
    <text evidence="1 2">Belongs to the metallophosphoesterase superfamily. YfcE family.</text>
</comment>
<sequence>MKIAVISDTHAYEVTEWMEAVYDRYLAGADLLLHCGDTTGHPVWSWLCQHPGFHAVSGNVDDYALTQELDVRVSLRVGGLTVGLVHGFGYGPVDGLSARIAEALGPDYDLVCFGHSHRTEWVRHGSTWMLNPGSLREGGAEPTLAFLHIADDGTIAHEFVSVPLTAAEVRCA</sequence>